<dbReference type="SMART" id="SM00824">
    <property type="entry name" value="PKS_TE"/>
    <property type="match status" value="1"/>
</dbReference>
<dbReference type="GO" id="GO:0016787">
    <property type="term" value="F:hydrolase activity"/>
    <property type="evidence" value="ECO:0007669"/>
    <property type="project" value="UniProtKB-KW"/>
</dbReference>
<dbReference type="InterPro" id="IPR050266">
    <property type="entry name" value="AB_hydrolase_sf"/>
</dbReference>
<dbReference type="PANTHER" id="PTHR43798">
    <property type="entry name" value="MONOACYLGLYCEROL LIPASE"/>
    <property type="match status" value="1"/>
</dbReference>
<dbReference type="SUPFAM" id="SSF53474">
    <property type="entry name" value="alpha/beta-Hydrolases"/>
    <property type="match status" value="1"/>
</dbReference>
<evidence type="ECO:0000259" key="3">
    <source>
        <dbReference type="SMART" id="SM00824"/>
    </source>
</evidence>
<gene>
    <name evidence="4" type="ORF">RYS15_13975</name>
</gene>
<feature type="domain" description="Thioesterase TesA-like" evidence="3">
    <location>
        <begin position="41"/>
        <end position="300"/>
    </location>
</feature>
<proteinExistence type="inferred from homology"/>
<accession>A0ABU3VZS8</accession>
<evidence type="ECO:0000256" key="1">
    <source>
        <dbReference type="ARBA" id="ARBA00008645"/>
    </source>
</evidence>
<sequence>MNHKATPVPDVSETGGGQEIRWPLRHLTLAGLHWPRAGADASAPAPVVMVHGWLDNARTFARLAPELAGTRDVFAIDMAGHGHSDHRPAGQSYLLVDYVADLAELLASHFDEPVDLVSHSLGGTVSLLCAAAFPERVRRLVMIDSLGPITRPPEQVLGQLRSALIKREQGSSPGPLYPSQQQAARVRAGGLSPLSQQAAEELVPRNLVAVDGGYRWRTDPRLRHPSSMQFDEQQVLAMLAEVNTPALLLVAERGLLPARPEMTRRLEAIRSLRQVSVPGGHHCHLDGEIAPVSQHIKEFLDDDSQN</sequence>
<dbReference type="InterPro" id="IPR000073">
    <property type="entry name" value="AB_hydrolase_1"/>
</dbReference>
<dbReference type="InterPro" id="IPR029058">
    <property type="entry name" value="AB_hydrolase_fold"/>
</dbReference>
<protein>
    <submittedName>
        <fullName evidence="4">Alpha/beta hydrolase</fullName>
    </submittedName>
</protein>
<reference evidence="4 5" key="1">
    <citation type="submission" date="2023-10" db="EMBL/GenBank/DDBJ databases">
        <title>Characteristics and mechanism of a salt-tolerant marine origin heterotrophic nitrifying- aerobic denitrifying bacteria Marinobacter xestospongiae HN1.</title>
        <authorList>
            <person name="Qi R."/>
        </authorList>
    </citation>
    <scope>NUCLEOTIDE SEQUENCE [LARGE SCALE GENOMIC DNA]</scope>
    <source>
        <strain evidence="4 5">HN1</strain>
    </source>
</reference>
<organism evidence="4 5">
    <name type="scientific">Marinobacter xestospongiae</name>
    <dbReference type="NCBI Taxonomy" id="994319"/>
    <lineage>
        <taxon>Bacteria</taxon>
        <taxon>Pseudomonadati</taxon>
        <taxon>Pseudomonadota</taxon>
        <taxon>Gammaproteobacteria</taxon>
        <taxon>Pseudomonadales</taxon>
        <taxon>Marinobacteraceae</taxon>
        <taxon>Marinobacter</taxon>
    </lineage>
</organism>
<evidence type="ECO:0000313" key="4">
    <source>
        <dbReference type="EMBL" id="MDV2079793.1"/>
    </source>
</evidence>
<dbReference type="RefSeq" id="WP_316974286.1">
    <property type="nucleotide sequence ID" value="NZ_JAWIIJ010000009.1"/>
</dbReference>
<keyword evidence="5" id="KW-1185">Reference proteome</keyword>
<dbReference type="Gene3D" id="3.40.50.1820">
    <property type="entry name" value="alpha/beta hydrolase"/>
    <property type="match status" value="1"/>
</dbReference>
<dbReference type="PANTHER" id="PTHR43798:SF14">
    <property type="entry name" value="SERINE HYDROLASE-LIKE PROTEIN DDB_G0286239"/>
    <property type="match status" value="1"/>
</dbReference>
<evidence type="ECO:0000256" key="2">
    <source>
        <dbReference type="ARBA" id="ARBA00022801"/>
    </source>
</evidence>
<name>A0ABU3VZS8_9GAMM</name>
<dbReference type="Pfam" id="PF00561">
    <property type="entry name" value="Abhydrolase_1"/>
    <property type="match status" value="1"/>
</dbReference>
<dbReference type="Proteomes" id="UP001269819">
    <property type="component" value="Unassembled WGS sequence"/>
</dbReference>
<comment type="caution">
    <text evidence="4">The sequence shown here is derived from an EMBL/GenBank/DDBJ whole genome shotgun (WGS) entry which is preliminary data.</text>
</comment>
<evidence type="ECO:0000313" key="5">
    <source>
        <dbReference type="Proteomes" id="UP001269819"/>
    </source>
</evidence>
<comment type="similarity">
    <text evidence="1">Belongs to the AB hydrolase superfamily.</text>
</comment>
<dbReference type="PRINTS" id="PR00111">
    <property type="entry name" value="ABHYDROLASE"/>
</dbReference>
<dbReference type="InterPro" id="IPR020802">
    <property type="entry name" value="TesA-like"/>
</dbReference>
<dbReference type="EMBL" id="JAWIIJ010000009">
    <property type="protein sequence ID" value="MDV2079793.1"/>
    <property type="molecule type" value="Genomic_DNA"/>
</dbReference>
<keyword evidence="2 4" id="KW-0378">Hydrolase</keyword>